<dbReference type="EMBL" id="JH993086">
    <property type="protein sequence ID" value="EKX35673.1"/>
    <property type="molecule type" value="Genomic_DNA"/>
</dbReference>
<evidence type="ECO:0000313" key="1">
    <source>
        <dbReference type="EMBL" id="EKX35673.1"/>
    </source>
</evidence>
<reference evidence="3" key="2">
    <citation type="submission" date="2012-11" db="EMBL/GenBank/DDBJ databases">
        <authorList>
            <person name="Kuo A."/>
            <person name="Curtis B.A."/>
            <person name="Tanifuji G."/>
            <person name="Burki F."/>
            <person name="Gruber A."/>
            <person name="Irimia M."/>
            <person name="Maruyama S."/>
            <person name="Arias M.C."/>
            <person name="Ball S.G."/>
            <person name="Gile G.H."/>
            <person name="Hirakawa Y."/>
            <person name="Hopkins J.F."/>
            <person name="Rensing S.A."/>
            <person name="Schmutz J."/>
            <person name="Symeonidi A."/>
            <person name="Elias M."/>
            <person name="Eveleigh R.J."/>
            <person name="Herman E.K."/>
            <person name="Klute M.J."/>
            <person name="Nakayama T."/>
            <person name="Obornik M."/>
            <person name="Reyes-Prieto A."/>
            <person name="Armbrust E.V."/>
            <person name="Aves S.J."/>
            <person name="Beiko R.G."/>
            <person name="Coutinho P."/>
            <person name="Dacks J.B."/>
            <person name="Durnford D.G."/>
            <person name="Fast N.M."/>
            <person name="Green B.R."/>
            <person name="Grisdale C."/>
            <person name="Hempe F."/>
            <person name="Henrissat B."/>
            <person name="Hoppner M.P."/>
            <person name="Ishida K.-I."/>
            <person name="Kim E."/>
            <person name="Koreny L."/>
            <person name="Kroth P.G."/>
            <person name="Liu Y."/>
            <person name="Malik S.-B."/>
            <person name="Maier U.G."/>
            <person name="McRose D."/>
            <person name="Mock T."/>
            <person name="Neilson J.A."/>
            <person name="Onodera N.T."/>
            <person name="Poole A.M."/>
            <person name="Pritham E.J."/>
            <person name="Richards T.A."/>
            <person name="Rocap G."/>
            <person name="Roy S.W."/>
            <person name="Sarai C."/>
            <person name="Schaack S."/>
            <person name="Shirato S."/>
            <person name="Slamovits C.H."/>
            <person name="Spencer D.F."/>
            <person name="Suzuki S."/>
            <person name="Worden A.Z."/>
            <person name="Zauner S."/>
            <person name="Barry K."/>
            <person name="Bell C."/>
            <person name="Bharti A.K."/>
            <person name="Crow J.A."/>
            <person name="Grimwood J."/>
            <person name="Kramer R."/>
            <person name="Lindquist E."/>
            <person name="Lucas S."/>
            <person name="Salamov A."/>
            <person name="McFadden G.I."/>
            <person name="Lane C.E."/>
            <person name="Keeling P.J."/>
            <person name="Gray M.W."/>
            <person name="Grigoriev I.V."/>
            <person name="Archibald J.M."/>
        </authorList>
    </citation>
    <scope>NUCLEOTIDE SEQUENCE</scope>
    <source>
        <strain evidence="3">CCMP2712</strain>
    </source>
</reference>
<accession>L1IHF3</accession>
<proteinExistence type="predicted"/>
<dbReference type="EnsemblProtists" id="EKX35673">
    <property type="protein sequence ID" value="EKX35673"/>
    <property type="gene ID" value="GUITHDRAFT_118164"/>
</dbReference>
<dbReference type="GeneID" id="17292432"/>
<gene>
    <name evidence="1" type="ORF">GUITHDRAFT_118164</name>
</gene>
<dbReference type="Proteomes" id="UP000011087">
    <property type="component" value="Unassembled WGS sequence"/>
</dbReference>
<keyword evidence="3" id="KW-1185">Reference proteome</keyword>
<dbReference type="RefSeq" id="XP_005822653.1">
    <property type="nucleotide sequence ID" value="XM_005822596.1"/>
</dbReference>
<reference evidence="2" key="3">
    <citation type="submission" date="2015-06" db="UniProtKB">
        <authorList>
            <consortium name="EnsemblProtists"/>
        </authorList>
    </citation>
    <scope>IDENTIFICATION</scope>
</reference>
<name>L1IHF3_GUITC</name>
<evidence type="ECO:0000313" key="2">
    <source>
        <dbReference type="EnsemblProtists" id="EKX35673"/>
    </source>
</evidence>
<dbReference type="HOGENOM" id="CLU_1100237_0_0_1"/>
<evidence type="ECO:0000313" key="3">
    <source>
        <dbReference type="Proteomes" id="UP000011087"/>
    </source>
</evidence>
<sequence length="253" mass="28140">MDAMDLPAKGPEGEEGVHYYAPQSNYANGCTMCTPACSRGSSTASRWRTRKEEMERLMALASHLHTKMIQECRGMHRMFSIADVRGRIECPESVRCTEVMGTVQSLPSDFIQQFDGDGNAICIVTDLPKLVECMPEESAVLVNANFHTVALVRWEGGLWFFDPMVACIRGMAGPREALNFICERCIPTHCQEFTGMLIKPSARSPPCDGEGAMLLPWKGGVWQGWLWKNRSFSPAPMLQSSTCPDKTSLVREP</sequence>
<dbReference type="AlphaFoldDB" id="L1IHF3"/>
<organism evidence="1">
    <name type="scientific">Guillardia theta (strain CCMP2712)</name>
    <name type="common">Cryptophyte</name>
    <dbReference type="NCBI Taxonomy" id="905079"/>
    <lineage>
        <taxon>Eukaryota</taxon>
        <taxon>Cryptophyceae</taxon>
        <taxon>Pyrenomonadales</taxon>
        <taxon>Geminigeraceae</taxon>
        <taxon>Guillardia</taxon>
    </lineage>
</organism>
<reference evidence="1 3" key="1">
    <citation type="journal article" date="2012" name="Nature">
        <title>Algal genomes reveal evolutionary mosaicism and the fate of nucleomorphs.</title>
        <authorList>
            <consortium name="DOE Joint Genome Institute"/>
            <person name="Curtis B.A."/>
            <person name="Tanifuji G."/>
            <person name="Burki F."/>
            <person name="Gruber A."/>
            <person name="Irimia M."/>
            <person name="Maruyama S."/>
            <person name="Arias M.C."/>
            <person name="Ball S.G."/>
            <person name="Gile G.H."/>
            <person name="Hirakawa Y."/>
            <person name="Hopkins J.F."/>
            <person name="Kuo A."/>
            <person name="Rensing S.A."/>
            <person name="Schmutz J."/>
            <person name="Symeonidi A."/>
            <person name="Elias M."/>
            <person name="Eveleigh R.J."/>
            <person name="Herman E.K."/>
            <person name="Klute M.J."/>
            <person name="Nakayama T."/>
            <person name="Obornik M."/>
            <person name="Reyes-Prieto A."/>
            <person name="Armbrust E.V."/>
            <person name="Aves S.J."/>
            <person name="Beiko R.G."/>
            <person name="Coutinho P."/>
            <person name="Dacks J.B."/>
            <person name="Durnford D.G."/>
            <person name="Fast N.M."/>
            <person name="Green B.R."/>
            <person name="Grisdale C.J."/>
            <person name="Hempel F."/>
            <person name="Henrissat B."/>
            <person name="Hoppner M.P."/>
            <person name="Ishida K."/>
            <person name="Kim E."/>
            <person name="Koreny L."/>
            <person name="Kroth P.G."/>
            <person name="Liu Y."/>
            <person name="Malik S.B."/>
            <person name="Maier U.G."/>
            <person name="McRose D."/>
            <person name="Mock T."/>
            <person name="Neilson J.A."/>
            <person name="Onodera N.T."/>
            <person name="Poole A.M."/>
            <person name="Pritham E.J."/>
            <person name="Richards T.A."/>
            <person name="Rocap G."/>
            <person name="Roy S.W."/>
            <person name="Sarai C."/>
            <person name="Schaack S."/>
            <person name="Shirato S."/>
            <person name="Slamovits C.H."/>
            <person name="Spencer D.F."/>
            <person name="Suzuki S."/>
            <person name="Worden A.Z."/>
            <person name="Zauner S."/>
            <person name="Barry K."/>
            <person name="Bell C."/>
            <person name="Bharti A.K."/>
            <person name="Crow J.A."/>
            <person name="Grimwood J."/>
            <person name="Kramer R."/>
            <person name="Lindquist E."/>
            <person name="Lucas S."/>
            <person name="Salamov A."/>
            <person name="McFadden G.I."/>
            <person name="Lane C.E."/>
            <person name="Keeling P.J."/>
            <person name="Gray M.W."/>
            <person name="Grigoriev I.V."/>
            <person name="Archibald J.M."/>
        </authorList>
    </citation>
    <scope>NUCLEOTIDE SEQUENCE</scope>
    <source>
        <strain evidence="1 3">CCMP2712</strain>
    </source>
</reference>
<protein>
    <submittedName>
        <fullName evidence="1 2">Uncharacterized protein</fullName>
    </submittedName>
</protein>
<dbReference type="KEGG" id="gtt:GUITHDRAFT_118164"/>
<dbReference type="PaxDb" id="55529-EKX35673"/>